<evidence type="ECO:0000313" key="1">
    <source>
        <dbReference type="EMBL" id="KAJ8012188.1"/>
    </source>
</evidence>
<comment type="caution">
    <text evidence="1">The sequence shown here is derived from an EMBL/GenBank/DDBJ whole genome shotgun (WGS) entry which is preliminary data.</text>
</comment>
<gene>
    <name evidence="1" type="ORF">DPEC_G00066080</name>
</gene>
<accession>A0ACC2H9F4</accession>
<protein>
    <submittedName>
        <fullName evidence="1">Uncharacterized protein</fullName>
    </submittedName>
</protein>
<evidence type="ECO:0000313" key="2">
    <source>
        <dbReference type="Proteomes" id="UP001157502"/>
    </source>
</evidence>
<reference evidence="1" key="1">
    <citation type="submission" date="2021-05" db="EMBL/GenBank/DDBJ databases">
        <authorList>
            <person name="Pan Q."/>
            <person name="Jouanno E."/>
            <person name="Zahm M."/>
            <person name="Klopp C."/>
            <person name="Cabau C."/>
            <person name="Louis A."/>
            <person name="Berthelot C."/>
            <person name="Parey E."/>
            <person name="Roest Crollius H."/>
            <person name="Montfort J."/>
            <person name="Robinson-Rechavi M."/>
            <person name="Bouchez O."/>
            <person name="Lampietro C."/>
            <person name="Lopez Roques C."/>
            <person name="Donnadieu C."/>
            <person name="Postlethwait J."/>
            <person name="Bobe J."/>
            <person name="Dillon D."/>
            <person name="Chandos A."/>
            <person name="von Hippel F."/>
            <person name="Guiguen Y."/>
        </authorList>
    </citation>
    <scope>NUCLEOTIDE SEQUENCE</scope>
    <source>
        <strain evidence="1">YG-Jan2019</strain>
    </source>
</reference>
<proteinExistence type="predicted"/>
<name>A0ACC2H9F4_DALPE</name>
<sequence>MRTSVLARTLVKQILSRRIAKTSSTSTMPEVKPLRFPSRERGPSLQDQADLQAVCPSRRRSCALVNTPSPCVNRAVCHIQDLKEKLEDWCQQSGNVKHHVSHEKHPQRTTIRIHSSESESSRMSTELYIEGIGLGAREDSLFPPLHKETTNVLVEVVYLIERLEADRQDAEEALRTEKRKRRTLGRRIDTISVWKQQEFPVVVQHEHEACARDIRELKWHLKRRRDKLCQVKEKMTKTEVLNQRLNEDIDFIKINGPLLKEKLQLDRDLLNQINMTQHDANETFSKTSEELQSCQEEMRVEELKADEERAWMLHELKDTENGLNERLAELQELMCQWEGFGVKAEETENTVTLKEKECKGMLLSIPELEVQEAATNDQIVELKILIEMEGRKIAKLEEEIPELQNEVHETRLAGESALALLDEVFCKKCQGILALHQENKEYELDIEDYTKQIYESEQAVKRLQADRKRMLQKISTNERDRDNAQDELSQEATLHAHTKVNLDVLEQQTFIEEQRIRKVMENMKKTLMGEMKTLAILKGKIATFKTELHQEQINTDKARMELDEEFEKASSATKQMEIKTEKLRKMYDDKSTKIDSMNNQLSNILTKKKNTSDCLEQERNLKREHLKSVKELHQAVTKRFDQTVTKITDLTAKSTDYQDASDSMEETASTMPDVIAELQSVFDAAEFKYQTAALIMNTLKRDIANCQQRTEQMLTSHTALFTSRQRNMQEIKADLKESLRENVELAHEHRALQNVLVIAKLQAVCVFDEKNRADESFHDHKQLSLLQKRMHKALVKSFSQRHLYSLAKLSRFQILSNENNQRVKGVQPDIAVSQRGEEQSCLPGLAQRRGGPRQLNAEQREEQRAGRSGAWRRRKGGRRRRRRGAWRRRKGEEEEGRSYQSAAECEGQKSRCIEAQHTVTRHSPAQGPLEQSSYSL</sequence>
<dbReference type="Proteomes" id="UP001157502">
    <property type="component" value="Chromosome 5"/>
</dbReference>
<organism evidence="1 2">
    <name type="scientific">Dallia pectoralis</name>
    <name type="common">Alaska blackfish</name>
    <dbReference type="NCBI Taxonomy" id="75939"/>
    <lineage>
        <taxon>Eukaryota</taxon>
        <taxon>Metazoa</taxon>
        <taxon>Chordata</taxon>
        <taxon>Craniata</taxon>
        <taxon>Vertebrata</taxon>
        <taxon>Euteleostomi</taxon>
        <taxon>Actinopterygii</taxon>
        <taxon>Neopterygii</taxon>
        <taxon>Teleostei</taxon>
        <taxon>Protacanthopterygii</taxon>
        <taxon>Esociformes</taxon>
        <taxon>Umbridae</taxon>
        <taxon>Dallia</taxon>
    </lineage>
</organism>
<dbReference type="EMBL" id="CM055732">
    <property type="protein sequence ID" value="KAJ8012188.1"/>
    <property type="molecule type" value="Genomic_DNA"/>
</dbReference>
<keyword evidence="2" id="KW-1185">Reference proteome</keyword>